<evidence type="ECO:0000256" key="1">
    <source>
        <dbReference type="SAM" id="MobiDB-lite"/>
    </source>
</evidence>
<dbReference type="GO" id="GO:0032259">
    <property type="term" value="P:methylation"/>
    <property type="evidence" value="ECO:0007669"/>
    <property type="project" value="UniProtKB-KW"/>
</dbReference>
<evidence type="ECO:0000259" key="2">
    <source>
        <dbReference type="Pfam" id="PF08241"/>
    </source>
</evidence>
<keyword evidence="3" id="KW-0808">Transferase</keyword>
<dbReference type="InterPro" id="IPR013216">
    <property type="entry name" value="Methyltransf_11"/>
</dbReference>
<keyword evidence="3" id="KW-0489">Methyltransferase</keyword>
<dbReference type="Pfam" id="PF08241">
    <property type="entry name" value="Methyltransf_11"/>
    <property type="match status" value="1"/>
</dbReference>
<accession>A0ABT0YQE9</accession>
<feature type="region of interest" description="Disordered" evidence="1">
    <location>
        <begin position="255"/>
        <end position="276"/>
    </location>
</feature>
<proteinExistence type="predicted"/>
<name>A0ABT0YQE9_9BURK</name>
<dbReference type="EMBL" id="JAMKFE010000009">
    <property type="protein sequence ID" value="MCM5680970.1"/>
    <property type="molecule type" value="Genomic_DNA"/>
</dbReference>
<feature type="domain" description="Methyltransferase type 11" evidence="2">
    <location>
        <begin position="89"/>
        <end position="140"/>
    </location>
</feature>
<dbReference type="RefSeq" id="WP_251779420.1">
    <property type="nucleotide sequence ID" value="NZ_JAMKFE010000009.1"/>
</dbReference>
<sequence>MTQSAQIIGLDEWLLTPTGRYLLAWEQQQIDLAVGDLFGFHAVQLGLPQMEGLAQNRMPHRWVALDRPFAPPAAPDNATQGPPAAAVIPRALLTDFDALPFETQSLDLVVLPHTLELARDPHQALREVERVLVPDGRVVVVGLNPASLWWLQQRVSGLCMHLGFGRGVLPDTGDPIGYWRLRDWLRLLSFDIEHGRFGCYRPAARTELWLDRFRWIEPWGDRWWPVLGAVYILVAVKRVRGMRLIGPAWKRQKPKAAPAVAASRKQRLHKQDGNGA</sequence>
<evidence type="ECO:0000313" key="3">
    <source>
        <dbReference type="EMBL" id="MCM5680970.1"/>
    </source>
</evidence>
<dbReference type="SUPFAM" id="SSF53335">
    <property type="entry name" value="S-adenosyl-L-methionine-dependent methyltransferases"/>
    <property type="match status" value="1"/>
</dbReference>
<dbReference type="InterPro" id="IPR029063">
    <property type="entry name" value="SAM-dependent_MTases_sf"/>
</dbReference>
<keyword evidence="4" id="KW-1185">Reference proteome</keyword>
<reference evidence="3" key="1">
    <citation type="submission" date="2022-05" db="EMBL/GenBank/DDBJ databases">
        <title>Schlegelella sp. nov., isolated from mangrove soil.</title>
        <authorList>
            <person name="Liu Y."/>
            <person name="Ge X."/>
            <person name="Liu W."/>
        </authorList>
    </citation>
    <scope>NUCLEOTIDE SEQUENCE</scope>
    <source>
        <strain evidence="3">S2-27</strain>
    </source>
</reference>
<protein>
    <submittedName>
        <fullName evidence="3">Class I SAM-dependent methyltransferase</fullName>
    </submittedName>
</protein>
<dbReference type="Gene3D" id="3.40.50.150">
    <property type="entry name" value="Vaccinia Virus protein VP39"/>
    <property type="match status" value="1"/>
</dbReference>
<dbReference type="GO" id="GO:0008168">
    <property type="term" value="F:methyltransferase activity"/>
    <property type="evidence" value="ECO:0007669"/>
    <property type="project" value="UniProtKB-KW"/>
</dbReference>
<evidence type="ECO:0000313" key="4">
    <source>
        <dbReference type="Proteomes" id="UP001165541"/>
    </source>
</evidence>
<dbReference type="Proteomes" id="UP001165541">
    <property type="component" value="Unassembled WGS sequence"/>
</dbReference>
<comment type="caution">
    <text evidence="3">The sequence shown here is derived from an EMBL/GenBank/DDBJ whole genome shotgun (WGS) entry which is preliminary data.</text>
</comment>
<organism evidence="3 4">
    <name type="scientific">Caldimonas mangrovi</name>
    <dbReference type="NCBI Taxonomy" id="2944811"/>
    <lineage>
        <taxon>Bacteria</taxon>
        <taxon>Pseudomonadati</taxon>
        <taxon>Pseudomonadota</taxon>
        <taxon>Betaproteobacteria</taxon>
        <taxon>Burkholderiales</taxon>
        <taxon>Sphaerotilaceae</taxon>
        <taxon>Caldimonas</taxon>
    </lineage>
</organism>
<gene>
    <name evidence="3" type="ORF">M8A51_15705</name>
</gene>